<dbReference type="EMBL" id="SACM01000001">
    <property type="protein sequence ID" value="RVT88095.1"/>
    <property type="molecule type" value="Genomic_DNA"/>
</dbReference>
<dbReference type="RefSeq" id="WP_127680913.1">
    <property type="nucleotide sequence ID" value="NZ_SACM01000001.1"/>
</dbReference>
<evidence type="ECO:0000256" key="1">
    <source>
        <dbReference type="SAM" id="SignalP"/>
    </source>
</evidence>
<protein>
    <recommendedName>
        <fullName evidence="4">Transporter substrate-binding domain-containing protein</fullName>
    </recommendedName>
</protein>
<feature type="signal peptide" evidence="1">
    <location>
        <begin position="1"/>
        <end position="33"/>
    </location>
</feature>
<feature type="chain" id="PRO_5019241037" description="Transporter substrate-binding domain-containing protein" evidence="1">
    <location>
        <begin position="34"/>
        <end position="298"/>
    </location>
</feature>
<organism evidence="2 3">
    <name type="scientific">Inhella crocodyli</name>
    <dbReference type="NCBI Taxonomy" id="2499851"/>
    <lineage>
        <taxon>Bacteria</taxon>
        <taxon>Pseudomonadati</taxon>
        <taxon>Pseudomonadota</taxon>
        <taxon>Betaproteobacteria</taxon>
        <taxon>Burkholderiales</taxon>
        <taxon>Sphaerotilaceae</taxon>
        <taxon>Inhella</taxon>
    </lineage>
</organism>
<reference evidence="2 3" key="1">
    <citation type="submission" date="2019-01" db="EMBL/GenBank/DDBJ databases">
        <authorList>
            <person name="Chen W.-M."/>
        </authorList>
    </citation>
    <scope>NUCLEOTIDE SEQUENCE [LARGE SCALE GENOMIC DNA]</scope>
    <source>
        <strain evidence="2 3">CCP-18</strain>
    </source>
</reference>
<evidence type="ECO:0000313" key="3">
    <source>
        <dbReference type="Proteomes" id="UP000288587"/>
    </source>
</evidence>
<name>A0A437LRR9_9BURK</name>
<proteinExistence type="predicted"/>
<dbReference type="AlphaFoldDB" id="A0A437LRR9"/>
<keyword evidence="3" id="KW-1185">Reference proteome</keyword>
<dbReference type="Proteomes" id="UP000288587">
    <property type="component" value="Unassembled WGS sequence"/>
</dbReference>
<gene>
    <name evidence="2" type="ORF">EOD73_03560</name>
</gene>
<sequence>MPNALRSRPARWRACRGVAFGLVALCVAAAAQARCSRPLQAPVAPIGLGVTVDAGQVGGVYPTVLREWAVQQGCELQFSPVPRARQELLLENGHADLMIPASRSSRRDAWGDFVPLLQARPAAISLGGRRLYLSDLDQVLARKELRLAVVRGFDFGERYREVLAQLRQAGRLVEEVDAVAVARVLQAGMADLTVMTPTIMWGALQGDDRISPLADQLRVDALQDFDWSETGVYLSRQALAEPDRRHLMQMFRDPRLSQRVWTLTVEAYAGLPLEGWMRPVPTPPLSAAKPSRRGPSSP</sequence>
<dbReference type="OrthoDB" id="8592924at2"/>
<comment type="caution">
    <text evidence="2">The sequence shown here is derived from an EMBL/GenBank/DDBJ whole genome shotgun (WGS) entry which is preliminary data.</text>
</comment>
<dbReference type="Gene3D" id="3.40.190.10">
    <property type="entry name" value="Periplasmic binding protein-like II"/>
    <property type="match status" value="2"/>
</dbReference>
<evidence type="ECO:0000313" key="2">
    <source>
        <dbReference type="EMBL" id="RVT88095.1"/>
    </source>
</evidence>
<evidence type="ECO:0008006" key="4">
    <source>
        <dbReference type="Google" id="ProtNLM"/>
    </source>
</evidence>
<accession>A0A437LRR9</accession>
<dbReference type="SUPFAM" id="SSF53850">
    <property type="entry name" value="Periplasmic binding protein-like II"/>
    <property type="match status" value="1"/>
</dbReference>
<keyword evidence="1" id="KW-0732">Signal</keyword>